<evidence type="ECO:0000256" key="8">
    <source>
        <dbReference type="ARBA" id="ARBA00048628"/>
    </source>
</evidence>
<dbReference type="Pfam" id="PF02219">
    <property type="entry name" value="MTHFR"/>
    <property type="match status" value="1"/>
</dbReference>
<name>A0A512LCA5_9PROT</name>
<dbReference type="GO" id="GO:0106312">
    <property type="term" value="F:methylenetetrahydrofolate reductase (NADH) activity"/>
    <property type="evidence" value="ECO:0007669"/>
    <property type="project" value="UniProtKB-EC"/>
</dbReference>
<dbReference type="InterPro" id="IPR003171">
    <property type="entry name" value="Mehydrof_redctse-like"/>
</dbReference>
<feature type="domain" description="Methylene-tetrahydrofolate reductase C-terminal-like" evidence="10">
    <location>
        <begin position="398"/>
        <end position="480"/>
    </location>
</feature>
<keyword evidence="6 9" id="KW-0560">Oxidoreductase</keyword>
<keyword evidence="4 9" id="KW-0285">Flavoprotein</keyword>
<dbReference type="AlphaFoldDB" id="A0A512LCA5"/>
<dbReference type="InterPro" id="IPR022026">
    <property type="entry name" value="DUF5981"/>
</dbReference>
<dbReference type="Pfam" id="PF12225">
    <property type="entry name" value="DUF5981"/>
    <property type="match status" value="1"/>
</dbReference>
<dbReference type="GO" id="GO:0035999">
    <property type="term" value="P:tetrahydrofolate interconversion"/>
    <property type="evidence" value="ECO:0007669"/>
    <property type="project" value="UniProtKB-UniPathway"/>
</dbReference>
<sequence>MMTMNMTESMLVSPPDALVNVNAIRHALTSAQFFWTLEFVPSVDKVLRDELNKIEGLLASVKNYPLIAGFSVSDRVHSDRDPDPVTAASHLAMRSGKQPLVHWSGKGRDIMDLHKSIARMGDMELENMLLLTGDKLKEAAPGDRHRYLESVPAVEEVKRFNPNLLVAVALNPFKYREEDCMAQYLKLGKKVGAGADYVVTQIGFDNAKYQEARDWVEKRNYQVPLVANLMPMLAKRARYMRKHQLAGVTVTDSFLALLEEEEKLPDQGVGRSMRRFALQIIGMRFLGYAGVQLTGIHTSKQFAHLQSQVAELNDFCKDENTWRQAWQECMSFPQGGMAETAPPRAWYLSGQRVAHASVSERLKYRIMEHTHDFMFSNGPGAWLFGKLMRPIRPRHGKLDHAVERFERMVKSPLFGCETCGMCRLAATQYVCPETCPKGLANGPCGGTIENLCEFRDRECIHSVKYRIAKDAGVLDQLETWLVPAVPKEIRHSSSYPPHFRGEGPEIRVVQFKKPLNK</sequence>
<dbReference type="Proteomes" id="UP000321337">
    <property type="component" value="Unassembled WGS sequence"/>
</dbReference>
<dbReference type="SUPFAM" id="SSF51730">
    <property type="entry name" value="FAD-linked oxidoreductase"/>
    <property type="match status" value="1"/>
</dbReference>
<dbReference type="UniPathway" id="UPA00193"/>
<proteinExistence type="inferred from homology"/>
<comment type="similarity">
    <text evidence="3 9">Belongs to the methylenetetrahydrofolate reductase family.</text>
</comment>
<dbReference type="GO" id="GO:0005829">
    <property type="term" value="C:cytosol"/>
    <property type="evidence" value="ECO:0007669"/>
    <property type="project" value="TreeGrafter"/>
</dbReference>
<dbReference type="PANTHER" id="PTHR45754:SF3">
    <property type="entry name" value="METHYLENETETRAHYDROFOLATE REDUCTASE (NADPH)"/>
    <property type="match status" value="1"/>
</dbReference>
<comment type="cofactor">
    <cofactor evidence="1 9">
        <name>FAD</name>
        <dbReference type="ChEBI" id="CHEBI:57692"/>
    </cofactor>
</comment>
<comment type="catalytic activity">
    <reaction evidence="8">
        <text>(6S)-5-methyl-5,6,7,8-tetrahydrofolate + NAD(+) = (6R)-5,10-methylene-5,6,7,8-tetrahydrofolate + NADH + H(+)</text>
        <dbReference type="Rhea" id="RHEA:19821"/>
        <dbReference type="ChEBI" id="CHEBI:15378"/>
        <dbReference type="ChEBI" id="CHEBI:15636"/>
        <dbReference type="ChEBI" id="CHEBI:18608"/>
        <dbReference type="ChEBI" id="CHEBI:57540"/>
        <dbReference type="ChEBI" id="CHEBI:57945"/>
        <dbReference type="EC" id="1.5.1.54"/>
    </reaction>
    <physiologicalReaction direction="right-to-left" evidence="8">
        <dbReference type="Rhea" id="RHEA:19823"/>
    </physiologicalReaction>
</comment>
<dbReference type="PANTHER" id="PTHR45754">
    <property type="entry name" value="METHYLENETETRAHYDROFOLATE REDUCTASE"/>
    <property type="match status" value="1"/>
</dbReference>
<gene>
    <name evidence="11" type="primary">met13</name>
    <name evidence="11" type="ORF">TPL01_32580</name>
</gene>
<evidence type="ECO:0000259" key="10">
    <source>
        <dbReference type="Pfam" id="PF12225"/>
    </source>
</evidence>
<evidence type="ECO:0000256" key="9">
    <source>
        <dbReference type="RuleBase" id="RU003862"/>
    </source>
</evidence>
<evidence type="ECO:0000313" key="12">
    <source>
        <dbReference type="Proteomes" id="UP000321337"/>
    </source>
</evidence>
<comment type="caution">
    <text evidence="11">The sequence shown here is derived from an EMBL/GenBank/DDBJ whole genome shotgun (WGS) entry which is preliminary data.</text>
</comment>
<evidence type="ECO:0000256" key="1">
    <source>
        <dbReference type="ARBA" id="ARBA00001974"/>
    </source>
</evidence>
<organism evidence="11 12">
    <name type="scientific">Sulfuriferula plumbiphila</name>
    <dbReference type="NCBI Taxonomy" id="171865"/>
    <lineage>
        <taxon>Bacteria</taxon>
        <taxon>Pseudomonadati</taxon>
        <taxon>Pseudomonadota</taxon>
        <taxon>Betaproteobacteria</taxon>
        <taxon>Nitrosomonadales</taxon>
        <taxon>Sulfuricellaceae</taxon>
        <taxon>Sulfuriferula</taxon>
    </lineage>
</organism>
<dbReference type="OrthoDB" id="9795431at2"/>
<evidence type="ECO:0000256" key="6">
    <source>
        <dbReference type="ARBA" id="ARBA00023002"/>
    </source>
</evidence>
<dbReference type="InterPro" id="IPR029041">
    <property type="entry name" value="FAD-linked_oxidoreductase-like"/>
</dbReference>
<protein>
    <recommendedName>
        <fullName evidence="9">Methylenetetrahydrofolate reductase</fullName>
    </recommendedName>
</protein>
<dbReference type="GO" id="GO:0071949">
    <property type="term" value="F:FAD binding"/>
    <property type="evidence" value="ECO:0007669"/>
    <property type="project" value="TreeGrafter"/>
</dbReference>
<evidence type="ECO:0000256" key="7">
    <source>
        <dbReference type="ARBA" id="ARBA00034478"/>
    </source>
</evidence>
<reference evidence="11 12" key="1">
    <citation type="submission" date="2019-07" db="EMBL/GenBank/DDBJ databases">
        <title>Whole genome shotgun sequence of Thiobacillus plumbophilus NBRC 107929.</title>
        <authorList>
            <person name="Hosoyama A."/>
            <person name="Uohara A."/>
            <person name="Ohji S."/>
            <person name="Ichikawa N."/>
        </authorList>
    </citation>
    <scope>NUCLEOTIDE SEQUENCE [LARGE SCALE GENOMIC DNA]</scope>
    <source>
        <strain evidence="11 12">NBRC 107929</strain>
    </source>
</reference>
<dbReference type="Gene3D" id="3.20.20.220">
    <property type="match status" value="1"/>
</dbReference>
<keyword evidence="12" id="KW-1185">Reference proteome</keyword>
<evidence type="ECO:0000256" key="4">
    <source>
        <dbReference type="ARBA" id="ARBA00022630"/>
    </source>
</evidence>
<evidence type="ECO:0000256" key="2">
    <source>
        <dbReference type="ARBA" id="ARBA00004777"/>
    </source>
</evidence>
<accession>A0A512LCA5</accession>
<dbReference type="EMBL" id="BKAD01000049">
    <property type="protein sequence ID" value="GEP32120.1"/>
    <property type="molecule type" value="Genomic_DNA"/>
</dbReference>
<evidence type="ECO:0000256" key="5">
    <source>
        <dbReference type="ARBA" id="ARBA00022827"/>
    </source>
</evidence>
<comment type="pathway">
    <text evidence="7">Amino-acid biosynthesis; L-methionine biosynthesis via de novo pathway.</text>
</comment>
<evidence type="ECO:0000256" key="3">
    <source>
        <dbReference type="ARBA" id="ARBA00006743"/>
    </source>
</evidence>
<comment type="pathway">
    <text evidence="2 9">One-carbon metabolism; tetrahydrofolate interconversion.</text>
</comment>
<keyword evidence="5 9" id="KW-0274">FAD</keyword>
<dbReference type="GO" id="GO:0009086">
    <property type="term" value="P:methionine biosynthetic process"/>
    <property type="evidence" value="ECO:0007669"/>
    <property type="project" value="TreeGrafter"/>
</dbReference>
<evidence type="ECO:0000313" key="11">
    <source>
        <dbReference type="EMBL" id="GEP32120.1"/>
    </source>
</evidence>